<evidence type="ECO:0000256" key="1">
    <source>
        <dbReference type="SAM" id="Phobius"/>
    </source>
</evidence>
<feature type="transmembrane region" description="Helical" evidence="1">
    <location>
        <begin position="142"/>
        <end position="161"/>
    </location>
</feature>
<gene>
    <name evidence="2" type="ORF">FIV46_17525</name>
</gene>
<feature type="transmembrane region" description="Helical" evidence="1">
    <location>
        <begin position="167"/>
        <end position="186"/>
    </location>
</feature>
<dbReference type="OrthoDB" id="7165362at2"/>
<dbReference type="RefSeq" id="WP_139942214.1">
    <property type="nucleotide sequence ID" value="NZ_JBHSYP010000005.1"/>
</dbReference>
<dbReference type="EMBL" id="VFIY01000018">
    <property type="protein sequence ID" value="TPD57898.1"/>
    <property type="molecule type" value="Genomic_DNA"/>
</dbReference>
<keyword evidence="1" id="KW-0472">Membrane</keyword>
<evidence type="ECO:0000313" key="2">
    <source>
        <dbReference type="EMBL" id="TPD57898.1"/>
    </source>
</evidence>
<accession>A0A501PCJ9</accession>
<evidence type="ECO:0000313" key="3">
    <source>
        <dbReference type="Proteomes" id="UP000319148"/>
    </source>
</evidence>
<keyword evidence="3" id="KW-1185">Reference proteome</keyword>
<name>A0A501PCJ9_9PROT</name>
<reference evidence="3" key="1">
    <citation type="submission" date="2019-06" db="EMBL/GenBank/DDBJ databases">
        <title>The complete genome of Emcibacter congregatus ZYLT.</title>
        <authorList>
            <person name="Zhao Z."/>
        </authorList>
    </citation>
    <scope>NUCLEOTIDE SEQUENCE [LARGE SCALE GENOMIC DNA]</scope>
    <source>
        <strain evidence="3">MCCC 1A06723</strain>
    </source>
</reference>
<dbReference type="Proteomes" id="UP000319148">
    <property type="component" value="Unassembled WGS sequence"/>
</dbReference>
<comment type="caution">
    <text evidence="2">The sequence shown here is derived from an EMBL/GenBank/DDBJ whole genome shotgun (WGS) entry which is preliminary data.</text>
</comment>
<protein>
    <submittedName>
        <fullName evidence="2">Uncharacterized protein</fullName>
    </submittedName>
</protein>
<keyword evidence="1" id="KW-1133">Transmembrane helix</keyword>
<organism evidence="2 3">
    <name type="scientific">Emcibacter nanhaiensis</name>
    <dbReference type="NCBI Taxonomy" id="1505037"/>
    <lineage>
        <taxon>Bacteria</taxon>
        <taxon>Pseudomonadati</taxon>
        <taxon>Pseudomonadota</taxon>
        <taxon>Alphaproteobacteria</taxon>
        <taxon>Emcibacterales</taxon>
        <taxon>Emcibacteraceae</taxon>
        <taxon>Emcibacter</taxon>
    </lineage>
</organism>
<sequence length="221" mass="24604">MALLKEVTVNGRSYDIYYFTGTVVDEKQWSETEVTGSGGGGYNVGGQTVGNYVDVRSKTTRHNQFILQGRDGHEQSFTFEDWGITCRNGSVLTVMWAIPKGAKNGPYIAVYNHQMKEYFWGDDFAAMFYPGRVTLPLLGNTSWWPVAAFFATPFVWSVLLWSEGMGFAFGLLVAPFFSFFIVRMLAKAKARKILEGYLAGDPDQLRDRVIGTKGEAAVAEA</sequence>
<proteinExistence type="predicted"/>
<dbReference type="AlphaFoldDB" id="A0A501PCJ9"/>
<keyword evidence="1" id="KW-0812">Transmembrane</keyword>